<dbReference type="InterPro" id="IPR034768">
    <property type="entry name" value="4FE4S_WBL"/>
</dbReference>
<sequence length="104" mass="11283">MPDLEWAHGADGREWALDAACGKGIGPGPDDFHAKSRAKREATARFCVSHCAVRLQCLEDAMRIEAVCGSRFGVYGGYTAAGRDELARQRQRMAAVLESTDGVR</sequence>
<dbReference type="EMBL" id="JALDAY010000015">
    <property type="protein sequence ID" value="MCI3277569.1"/>
    <property type="molecule type" value="Genomic_DNA"/>
</dbReference>
<reference evidence="2" key="1">
    <citation type="submission" date="2022-03" db="EMBL/GenBank/DDBJ databases">
        <title>Streptomyces 7R015 and 7R016 isolated from Barleria lupulina in Thailand.</title>
        <authorList>
            <person name="Kanchanasin P."/>
            <person name="Phongsopitanun W."/>
            <person name="Tanasupawat S."/>
        </authorList>
    </citation>
    <scope>NUCLEOTIDE SEQUENCE</scope>
    <source>
        <strain evidence="2">7R015</strain>
    </source>
</reference>
<evidence type="ECO:0000313" key="3">
    <source>
        <dbReference type="Proteomes" id="UP001165269"/>
    </source>
</evidence>
<dbReference type="Pfam" id="PF02467">
    <property type="entry name" value="Whib"/>
    <property type="match status" value="1"/>
</dbReference>
<keyword evidence="3" id="KW-1185">Reference proteome</keyword>
<protein>
    <submittedName>
        <fullName evidence="2">WhiB family transcriptional regulator</fullName>
    </submittedName>
</protein>
<name>A0ABS9YK62_9ACTN</name>
<dbReference type="Proteomes" id="UP001165269">
    <property type="component" value="Unassembled WGS sequence"/>
</dbReference>
<dbReference type="RefSeq" id="WP_242775399.1">
    <property type="nucleotide sequence ID" value="NZ_JALDAY010000015.1"/>
</dbReference>
<evidence type="ECO:0000259" key="1">
    <source>
        <dbReference type="PROSITE" id="PS51674"/>
    </source>
</evidence>
<evidence type="ECO:0000313" key="2">
    <source>
        <dbReference type="EMBL" id="MCI3277569.1"/>
    </source>
</evidence>
<organism evidence="2 3">
    <name type="scientific">Streptomyces cylindrosporus</name>
    <dbReference type="NCBI Taxonomy" id="2927583"/>
    <lineage>
        <taxon>Bacteria</taxon>
        <taxon>Bacillati</taxon>
        <taxon>Actinomycetota</taxon>
        <taxon>Actinomycetes</taxon>
        <taxon>Kitasatosporales</taxon>
        <taxon>Streptomycetaceae</taxon>
        <taxon>Streptomyces</taxon>
    </lineage>
</organism>
<proteinExistence type="predicted"/>
<comment type="caution">
    <text evidence="2">The sequence shown here is derived from an EMBL/GenBank/DDBJ whole genome shotgun (WGS) entry which is preliminary data.</text>
</comment>
<gene>
    <name evidence="2" type="ORF">MQP27_41525</name>
</gene>
<accession>A0ABS9YK62</accession>
<feature type="domain" description="4Fe-4S Wbl-type" evidence="1">
    <location>
        <begin position="20"/>
        <end position="85"/>
    </location>
</feature>
<dbReference type="PROSITE" id="PS51674">
    <property type="entry name" value="4FE4S_WBL"/>
    <property type="match status" value="1"/>
</dbReference>